<protein>
    <submittedName>
        <fullName evidence="1">Uncharacterized protein</fullName>
    </submittedName>
</protein>
<name>A0A0F9AZI3_9ZZZZ</name>
<evidence type="ECO:0000313" key="1">
    <source>
        <dbReference type="EMBL" id="KKK77771.1"/>
    </source>
</evidence>
<gene>
    <name evidence="1" type="ORF">LCGC14_2850230</name>
</gene>
<organism evidence="1">
    <name type="scientific">marine sediment metagenome</name>
    <dbReference type="NCBI Taxonomy" id="412755"/>
    <lineage>
        <taxon>unclassified sequences</taxon>
        <taxon>metagenomes</taxon>
        <taxon>ecological metagenomes</taxon>
    </lineage>
</organism>
<reference evidence="1" key="1">
    <citation type="journal article" date="2015" name="Nature">
        <title>Complex archaea that bridge the gap between prokaryotes and eukaryotes.</title>
        <authorList>
            <person name="Spang A."/>
            <person name="Saw J.H."/>
            <person name="Jorgensen S.L."/>
            <person name="Zaremba-Niedzwiedzka K."/>
            <person name="Martijn J."/>
            <person name="Lind A.E."/>
            <person name="van Eijk R."/>
            <person name="Schleper C."/>
            <person name="Guy L."/>
            <person name="Ettema T.J."/>
        </authorList>
    </citation>
    <scope>NUCLEOTIDE SEQUENCE</scope>
</reference>
<dbReference type="AlphaFoldDB" id="A0A0F9AZI3"/>
<accession>A0A0F9AZI3</accession>
<dbReference type="EMBL" id="LAZR01054796">
    <property type="protein sequence ID" value="KKK77771.1"/>
    <property type="molecule type" value="Genomic_DNA"/>
</dbReference>
<sequence length="292" mass="32709">SNIAIIGIDLSTKDTRLVFFHDNNISSGNYNTTRMLRECGAQLIPNAMFDSESDELLNSGIIDIEEGRALIEIGDEPWLLDRQLGEGKTGYVTTQLGCPKYTSAANVSKRVATIQEAHELTKQPDGQVMIVEQWWATPMEPGFEPPRLDAEHIKTLSTPLTPLDYGFTIDQCYVIASRINSDISLYSLVPKREYLSNVTAKNTISYQKAKTAWVAAKEAYDHMFLSAYKGLSVMDSRYSRGPLHDGDSGAIVQTGTGVYIRGEIKNMTIWENKTSNLPWHRLNNLCNRIVLR</sequence>
<feature type="non-terminal residue" evidence="1">
    <location>
        <position position="1"/>
    </location>
</feature>
<comment type="caution">
    <text evidence="1">The sequence shown here is derived from an EMBL/GenBank/DDBJ whole genome shotgun (WGS) entry which is preliminary data.</text>
</comment>
<proteinExistence type="predicted"/>